<dbReference type="AlphaFoldDB" id="A0A1E3W4R1"/>
<feature type="chain" id="PRO_5009138962" evidence="1">
    <location>
        <begin position="21"/>
        <end position="164"/>
    </location>
</feature>
<keyword evidence="3" id="KW-1185">Reference proteome</keyword>
<sequence length="164" mass="17263">MRLWALTCLGLVLAAASPDADTFQAGDWKGRANFNGQGDFTDCTVVLPNPASTTLGFVMTPGADIGMLIADPVLKLKPGAGRPVLVHAEGVDSFAAIADVVADNGVLIPLEKGGPLVRAIGEGQQFRVTIREKEFVLKRPGTGEALVALKTCVEDHRGKSRIDL</sequence>
<evidence type="ECO:0000313" key="3">
    <source>
        <dbReference type="Proteomes" id="UP000094501"/>
    </source>
</evidence>
<keyword evidence="1" id="KW-0732">Signal</keyword>
<evidence type="ECO:0000256" key="1">
    <source>
        <dbReference type="SAM" id="SignalP"/>
    </source>
</evidence>
<dbReference type="OrthoDB" id="8445968at2"/>
<organism evidence="2 3">
    <name type="scientific">Methyloceanibacter methanicus</name>
    <dbReference type="NCBI Taxonomy" id="1774968"/>
    <lineage>
        <taxon>Bacteria</taxon>
        <taxon>Pseudomonadati</taxon>
        <taxon>Pseudomonadota</taxon>
        <taxon>Alphaproteobacteria</taxon>
        <taxon>Hyphomicrobiales</taxon>
        <taxon>Hyphomicrobiaceae</taxon>
        <taxon>Methyloceanibacter</taxon>
    </lineage>
</organism>
<dbReference type="Proteomes" id="UP000094501">
    <property type="component" value="Unassembled WGS sequence"/>
</dbReference>
<dbReference type="RefSeq" id="WP_069436383.1">
    <property type="nucleotide sequence ID" value="NZ_LPWG01000004.1"/>
</dbReference>
<name>A0A1E3W4R1_9HYPH</name>
<proteinExistence type="predicted"/>
<dbReference type="STRING" id="1774968.AUC68_14595"/>
<gene>
    <name evidence="2" type="ORF">AUC68_14595</name>
</gene>
<comment type="caution">
    <text evidence="2">The sequence shown here is derived from an EMBL/GenBank/DDBJ whole genome shotgun (WGS) entry which is preliminary data.</text>
</comment>
<evidence type="ECO:0000313" key="2">
    <source>
        <dbReference type="EMBL" id="ODS00793.1"/>
    </source>
</evidence>
<reference evidence="2 3" key="1">
    <citation type="journal article" date="2016" name="Environ. Microbiol.">
        <title>New Methyloceanibacter diversity from North Sea sediments includes methanotroph containing solely the soluble methane monooxygenase.</title>
        <authorList>
            <person name="Vekeman B."/>
            <person name="Kerckhof F.M."/>
            <person name="Cremers G."/>
            <person name="de Vos P."/>
            <person name="Vandamme P."/>
            <person name="Boon N."/>
            <person name="Op den Camp H.J."/>
            <person name="Heylen K."/>
        </authorList>
    </citation>
    <scope>NUCLEOTIDE SEQUENCE [LARGE SCALE GENOMIC DNA]</scope>
    <source>
        <strain evidence="2 3">R-67174</strain>
    </source>
</reference>
<dbReference type="EMBL" id="LPWG01000004">
    <property type="protein sequence ID" value="ODS00793.1"/>
    <property type="molecule type" value="Genomic_DNA"/>
</dbReference>
<feature type="signal peptide" evidence="1">
    <location>
        <begin position="1"/>
        <end position="20"/>
    </location>
</feature>
<accession>A0A1E3W4R1</accession>
<protein>
    <submittedName>
        <fullName evidence="2">Uncharacterized protein</fullName>
    </submittedName>
</protein>